<feature type="region of interest" description="Disordered" evidence="1">
    <location>
        <begin position="171"/>
        <end position="192"/>
    </location>
</feature>
<organism evidence="3">
    <name type="scientific">Mycolicibacterium gilvum (strain PYR-GCK)</name>
    <name type="common">Mycobacterium gilvum (strain PYR-GCK)</name>
    <dbReference type="NCBI Taxonomy" id="350054"/>
    <lineage>
        <taxon>Bacteria</taxon>
        <taxon>Bacillati</taxon>
        <taxon>Actinomycetota</taxon>
        <taxon>Actinomycetes</taxon>
        <taxon>Mycobacteriales</taxon>
        <taxon>Mycobacteriaceae</taxon>
        <taxon>Mycolicibacterium</taxon>
    </lineage>
</organism>
<dbReference type="SMART" id="SM00530">
    <property type="entry name" value="HTH_XRE"/>
    <property type="match status" value="1"/>
</dbReference>
<feature type="domain" description="HTH cro/C1-type" evidence="2">
    <location>
        <begin position="25"/>
        <end position="85"/>
    </location>
</feature>
<accession>A4TBL0</accession>
<dbReference type="EMBL" id="CP000656">
    <property type="protein sequence ID" value="ABP45403.1"/>
    <property type="molecule type" value="Genomic_DNA"/>
</dbReference>
<protein>
    <submittedName>
        <fullName evidence="3">Transcriptional regulator, Fis family</fullName>
    </submittedName>
</protein>
<dbReference type="InterPro" id="IPR001387">
    <property type="entry name" value="Cro/C1-type_HTH"/>
</dbReference>
<dbReference type="STRING" id="350054.Mflv_2926"/>
<gene>
    <name evidence="3" type="ordered locus">Mflv_2926</name>
</gene>
<name>A4TBL0_MYCGI</name>
<reference evidence="3" key="2">
    <citation type="journal article" date="2013" name="PLoS ONE">
        <title>A Gene Expression Study of the Activities of Aromatic Ring-Cleavage Dioxygenases in Mycobacterium gilvum PYR-GCK to Changes in Salinity and pH during Pyrene Degradation.</title>
        <authorList>
            <person name="Badejo A.C."/>
            <person name="Badejo A.O."/>
            <person name="Shin K.H."/>
            <person name="Chai Y.G."/>
        </authorList>
    </citation>
    <scope>NUCLEOTIDE SEQUENCE [LARGE SCALE GENOMIC DNA]</scope>
    <source>
        <strain evidence="3">PYR-GCK</strain>
    </source>
</reference>
<proteinExistence type="predicted"/>
<evidence type="ECO:0000313" key="3">
    <source>
        <dbReference type="EMBL" id="ABP45403.1"/>
    </source>
</evidence>
<sequence>MQQKSDDGQVQVPNSGTSRTFGEALRRAREQAGLSQRALAARLAEVTGLKLDHTALTRIETDQREPKVIEARALAAALGVQLDDLVPPVVPPLRKLWLDLDDAGFGLLDAVYEYGVRRRALSQALEDASVQADGDGETDPFIRKILGMDELEQVRNMANRRAIRDWQAIRADHGARSNHNPPRDESVFDAEA</sequence>
<dbReference type="Pfam" id="PF01381">
    <property type="entry name" value="HTH_3"/>
    <property type="match status" value="1"/>
</dbReference>
<dbReference type="AlphaFoldDB" id="A4TBL0"/>
<dbReference type="InterPro" id="IPR010982">
    <property type="entry name" value="Lambda_DNA-bd_dom_sf"/>
</dbReference>
<dbReference type="GO" id="GO:0003677">
    <property type="term" value="F:DNA binding"/>
    <property type="evidence" value="ECO:0007669"/>
    <property type="project" value="InterPro"/>
</dbReference>
<dbReference type="PROSITE" id="PS50943">
    <property type="entry name" value="HTH_CROC1"/>
    <property type="match status" value="1"/>
</dbReference>
<dbReference type="eggNOG" id="ENOG5031FE9">
    <property type="taxonomic scope" value="Bacteria"/>
</dbReference>
<dbReference type="CDD" id="cd00093">
    <property type="entry name" value="HTH_XRE"/>
    <property type="match status" value="1"/>
</dbReference>
<dbReference type="SUPFAM" id="SSF47413">
    <property type="entry name" value="lambda repressor-like DNA-binding domains"/>
    <property type="match status" value="1"/>
</dbReference>
<dbReference type="KEGG" id="mgi:Mflv_2926"/>
<feature type="region of interest" description="Disordered" evidence="1">
    <location>
        <begin position="1"/>
        <end position="28"/>
    </location>
</feature>
<feature type="compositionally biased region" description="Basic and acidic residues" evidence="1">
    <location>
        <begin position="171"/>
        <end position="186"/>
    </location>
</feature>
<reference evidence="3" key="1">
    <citation type="submission" date="2007-04" db="EMBL/GenBank/DDBJ databases">
        <authorList>
            <consortium name="US DOE Joint Genome Institute"/>
            <person name="Copeland A."/>
            <person name="Lucas S."/>
            <person name="Lapidus A."/>
            <person name="Barry K."/>
            <person name="Detter J.C."/>
            <person name="Glavina del Rio T."/>
            <person name="Hammon N."/>
            <person name="Israni S."/>
            <person name="Dalin E."/>
            <person name="Tice H."/>
            <person name="Pitluck S."/>
            <person name="Chain P."/>
            <person name="Malfatti S."/>
            <person name="Shin M."/>
            <person name="Vergez L."/>
            <person name="Schmutz J."/>
            <person name="Larimer F."/>
            <person name="Land M."/>
            <person name="Hauser L."/>
            <person name="Kyrpides N."/>
            <person name="Mikhailova N."/>
            <person name="Miller C."/>
            <person name="Richardson P."/>
        </authorList>
    </citation>
    <scope>NUCLEOTIDE SEQUENCE</scope>
    <source>
        <strain evidence="3">PYR-GCK</strain>
    </source>
</reference>
<evidence type="ECO:0000259" key="2">
    <source>
        <dbReference type="PROSITE" id="PS50943"/>
    </source>
</evidence>
<dbReference type="Gene3D" id="1.10.260.40">
    <property type="entry name" value="lambda repressor-like DNA-binding domains"/>
    <property type="match status" value="1"/>
</dbReference>
<evidence type="ECO:0000256" key="1">
    <source>
        <dbReference type="SAM" id="MobiDB-lite"/>
    </source>
</evidence>
<feature type="compositionally biased region" description="Polar residues" evidence="1">
    <location>
        <begin position="11"/>
        <end position="20"/>
    </location>
</feature>
<dbReference type="HOGENOM" id="CLU_1413793_0_0_11"/>